<feature type="domain" description="C2H2-type" evidence="9">
    <location>
        <begin position="299"/>
        <end position="327"/>
    </location>
</feature>
<feature type="domain" description="C2H2-type" evidence="9">
    <location>
        <begin position="271"/>
        <end position="298"/>
    </location>
</feature>
<dbReference type="PROSITE" id="PS00028">
    <property type="entry name" value="ZINC_FINGER_C2H2_1"/>
    <property type="match status" value="4"/>
</dbReference>
<comment type="subcellular location">
    <subcellularLocation>
        <location evidence="1">Nucleus</location>
    </subcellularLocation>
</comment>
<keyword evidence="4 7" id="KW-0863">Zinc-finger</keyword>
<dbReference type="Pfam" id="PF07776">
    <property type="entry name" value="zf-AD"/>
    <property type="match status" value="1"/>
</dbReference>
<dbReference type="FunFam" id="3.30.160.60:FF:000688">
    <property type="entry name" value="zinc finger protein 197 isoform X1"/>
    <property type="match status" value="1"/>
</dbReference>
<evidence type="ECO:0000256" key="8">
    <source>
        <dbReference type="PROSITE-ProRule" id="PRU01263"/>
    </source>
</evidence>
<evidence type="ECO:0000256" key="2">
    <source>
        <dbReference type="ARBA" id="ARBA00022723"/>
    </source>
</evidence>
<keyword evidence="12" id="KW-1185">Reference proteome</keyword>
<dbReference type="GO" id="GO:0000977">
    <property type="term" value="F:RNA polymerase II transcription regulatory region sequence-specific DNA binding"/>
    <property type="evidence" value="ECO:0007669"/>
    <property type="project" value="TreeGrafter"/>
</dbReference>
<dbReference type="Gene3D" id="3.40.1800.20">
    <property type="match status" value="1"/>
</dbReference>
<evidence type="ECO:0000313" key="12">
    <source>
        <dbReference type="Proteomes" id="UP000076407"/>
    </source>
</evidence>
<dbReference type="GO" id="GO:0000981">
    <property type="term" value="F:DNA-binding transcription factor activity, RNA polymerase II-specific"/>
    <property type="evidence" value="ECO:0007669"/>
    <property type="project" value="TreeGrafter"/>
</dbReference>
<evidence type="ECO:0000313" key="11">
    <source>
        <dbReference type="EnsemblMetazoa" id="AQUA002239-PA"/>
    </source>
</evidence>
<dbReference type="SMART" id="SM00355">
    <property type="entry name" value="ZnF_C2H2"/>
    <property type="match status" value="6"/>
</dbReference>
<feature type="domain" description="C2H2-type" evidence="9">
    <location>
        <begin position="243"/>
        <end position="271"/>
    </location>
</feature>
<dbReference type="InterPro" id="IPR012934">
    <property type="entry name" value="Znf_AD"/>
</dbReference>
<evidence type="ECO:0000256" key="7">
    <source>
        <dbReference type="PROSITE-ProRule" id="PRU00042"/>
    </source>
</evidence>
<dbReference type="InterPro" id="IPR013087">
    <property type="entry name" value="Znf_C2H2_type"/>
</dbReference>
<dbReference type="Pfam" id="PF12171">
    <property type="entry name" value="zf-C2H2_jaz"/>
    <property type="match status" value="1"/>
</dbReference>
<evidence type="ECO:0008006" key="13">
    <source>
        <dbReference type="Google" id="ProtNLM"/>
    </source>
</evidence>
<accession>A0A182WXH9</accession>
<evidence type="ECO:0000256" key="3">
    <source>
        <dbReference type="ARBA" id="ARBA00022737"/>
    </source>
</evidence>
<dbReference type="InterPro" id="IPR022755">
    <property type="entry name" value="Znf_C2H2_jaz"/>
</dbReference>
<dbReference type="PROSITE" id="PS51915">
    <property type="entry name" value="ZAD"/>
    <property type="match status" value="1"/>
</dbReference>
<evidence type="ECO:0000259" key="10">
    <source>
        <dbReference type="PROSITE" id="PS51915"/>
    </source>
</evidence>
<dbReference type="Gene3D" id="3.30.160.60">
    <property type="entry name" value="Classic Zinc Finger"/>
    <property type="match status" value="4"/>
</dbReference>
<dbReference type="VEuPathDB" id="VectorBase:AQUA002239"/>
<keyword evidence="6" id="KW-0539">Nucleus</keyword>
<dbReference type="STRING" id="34691.A0A182WXH9"/>
<evidence type="ECO:0000256" key="4">
    <source>
        <dbReference type="ARBA" id="ARBA00022771"/>
    </source>
</evidence>
<dbReference type="SUPFAM" id="SSF57716">
    <property type="entry name" value="Glucocorticoid receptor-like (DNA-binding domain)"/>
    <property type="match status" value="1"/>
</dbReference>
<evidence type="ECO:0000256" key="1">
    <source>
        <dbReference type="ARBA" id="ARBA00004123"/>
    </source>
</evidence>
<evidence type="ECO:0000256" key="5">
    <source>
        <dbReference type="ARBA" id="ARBA00022833"/>
    </source>
</evidence>
<dbReference type="SUPFAM" id="SSF57667">
    <property type="entry name" value="beta-beta-alpha zinc fingers"/>
    <property type="match status" value="3"/>
</dbReference>
<dbReference type="AlphaFoldDB" id="A0A182WXH9"/>
<feature type="binding site" evidence="8">
    <location>
        <position position="16"/>
    </location>
    <ligand>
        <name>Zn(2+)</name>
        <dbReference type="ChEBI" id="CHEBI:29105"/>
    </ligand>
</feature>
<name>A0A182WXH9_ANOQN</name>
<dbReference type="Pfam" id="PF00096">
    <property type="entry name" value="zf-C2H2"/>
    <property type="match status" value="3"/>
</dbReference>
<dbReference type="SMART" id="SM00868">
    <property type="entry name" value="zf-AD"/>
    <property type="match status" value="1"/>
</dbReference>
<feature type="binding site" evidence="8">
    <location>
        <position position="19"/>
    </location>
    <ligand>
        <name>Zn(2+)</name>
        <dbReference type="ChEBI" id="CHEBI:29105"/>
    </ligand>
</feature>
<dbReference type="GO" id="GO:0005634">
    <property type="term" value="C:nucleus"/>
    <property type="evidence" value="ECO:0007669"/>
    <property type="project" value="UniProtKB-SubCell"/>
</dbReference>
<dbReference type="FunFam" id="3.30.160.60:FF:000100">
    <property type="entry name" value="Zinc finger 45-like"/>
    <property type="match status" value="1"/>
</dbReference>
<reference evidence="11" key="1">
    <citation type="submission" date="2020-05" db="UniProtKB">
        <authorList>
            <consortium name="EnsemblMetazoa"/>
        </authorList>
    </citation>
    <scope>IDENTIFICATION</scope>
    <source>
        <strain evidence="11">SANGQUA</strain>
    </source>
</reference>
<proteinExistence type="predicted"/>
<dbReference type="PANTHER" id="PTHR24381:SF393">
    <property type="entry name" value="CHROMATIN-LINKED ADAPTOR FOR MSL PROTEINS, ISOFORM B"/>
    <property type="match status" value="1"/>
</dbReference>
<dbReference type="PANTHER" id="PTHR24381">
    <property type="entry name" value="ZINC FINGER PROTEIN"/>
    <property type="match status" value="1"/>
</dbReference>
<keyword evidence="5 8" id="KW-0862">Zinc</keyword>
<dbReference type="PROSITE" id="PS50157">
    <property type="entry name" value="ZINC_FINGER_C2H2_2"/>
    <property type="match status" value="5"/>
</dbReference>
<dbReference type="EnsemblMetazoa" id="AQUA002239-RA">
    <property type="protein sequence ID" value="AQUA002239-PA"/>
    <property type="gene ID" value="AQUA002239"/>
</dbReference>
<dbReference type="InterPro" id="IPR036236">
    <property type="entry name" value="Znf_C2H2_sf"/>
</dbReference>
<dbReference type="GO" id="GO:0030674">
    <property type="term" value="F:protein-macromolecule adaptor activity"/>
    <property type="evidence" value="ECO:0007669"/>
    <property type="project" value="UniProtKB-ARBA"/>
</dbReference>
<evidence type="ECO:0000259" key="9">
    <source>
        <dbReference type="PROSITE" id="PS50157"/>
    </source>
</evidence>
<feature type="binding site" evidence="8">
    <location>
        <position position="60"/>
    </location>
    <ligand>
        <name>Zn(2+)</name>
        <dbReference type="ChEBI" id="CHEBI:29105"/>
    </ligand>
</feature>
<feature type="domain" description="ZAD" evidence="10">
    <location>
        <begin position="14"/>
        <end position="87"/>
    </location>
</feature>
<dbReference type="FunFam" id="3.30.160.60:FF:000145">
    <property type="entry name" value="Zinc finger protein 574"/>
    <property type="match status" value="1"/>
</dbReference>
<dbReference type="GO" id="GO:0008270">
    <property type="term" value="F:zinc ion binding"/>
    <property type="evidence" value="ECO:0007669"/>
    <property type="project" value="UniProtKB-UniRule"/>
</dbReference>
<evidence type="ECO:0000256" key="6">
    <source>
        <dbReference type="ARBA" id="ARBA00023242"/>
    </source>
</evidence>
<sequence>MNNDCVDLRLNFENLCRFCLSLENCVPLFINSTINEILIDAVDVLLPKVDEHDGLPNCVCARCHQRMADFSKFEATALEVYNKLQSVIAYLDDGKEVEEVEEDCNAGPQPMLEDDANERLETSPTAIEDVPTQEMESIAPEADIAATKTHAASKPTRRPKKACPVCGKLVSQISKHMPVHSSATKRFACEQCDKRFALSASLRKHLKIHRNVRNYRCEQCGESFCDRSSLRYHLAKHRGVPGFACEFCDRQFYTSSQWKQHQSLAHRERTFRCDVCGQAFLLKHHLTEHAQLHTDGRPHECDVCGKAFKRERYLYVHKRRRHTMKEAGE</sequence>
<feature type="binding site" evidence="8">
    <location>
        <position position="63"/>
    </location>
    <ligand>
        <name>Zn(2+)</name>
        <dbReference type="ChEBI" id="CHEBI:29105"/>
    </ligand>
</feature>
<keyword evidence="3" id="KW-0677">Repeat</keyword>
<protein>
    <recommendedName>
        <fullName evidence="13">Protein krueppel</fullName>
    </recommendedName>
</protein>
<keyword evidence="2 8" id="KW-0479">Metal-binding</keyword>
<organism evidence="11 12">
    <name type="scientific">Anopheles quadriannulatus</name>
    <name type="common">Mosquito</name>
    <dbReference type="NCBI Taxonomy" id="34691"/>
    <lineage>
        <taxon>Eukaryota</taxon>
        <taxon>Metazoa</taxon>
        <taxon>Ecdysozoa</taxon>
        <taxon>Arthropoda</taxon>
        <taxon>Hexapoda</taxon>
        <taxon>Insecta</taxon>
        <taxon>Pterygota</taxon>
        <taxon>Neoptera</taxon>
        <taxon>Endopterygota</taxon>
        <taxon>Diptera</taxon>
        <taxon>Nematocera</taxon>
        <taxon>Culicoidea</taxon>
        <taxon>Culicidae</taxon>
        <taxon>Anophelinae</taxon>
        <taxon>Anopheles</taxon>
    </lineage>
</organism>
<dbReference type="Proteomes" id="UP000076407">
    <property type="component" value="Unassembled WGS sequence"/>
</dbReference>
<feature type="domain" description="C2H2-type" evidence="9">
    <location>
        <begin position="215"/>
        <end position="239"/>
    </location>
</feature>
<feature type="domain" description="C2H2-type" evidence="9">
    <location>
        <begin position="187"/>
        <end position="214"/>
    </location>
</feature>